<accession>A0A250VG69</accession>
<proteinExistence type="predicted"/>
<sequence>MPLRPFWPWAPTRFYVAPGLVLHVSDEGDNSFSIWAGATHRGALAPLADAAVEWTQFDG</sequence>
<gene>
    <name evidence="1" type="ORF">SO3561_04614</name>
</gene>
<evidence type="ECO:0000313" key="2">
    <source>
        <dbReference type="Proteomes" id="UP000217446"/>
    </source>
</evidence>
<keyword evidence="2" id="KW-1185">Reference proteome</keyword>
<name>A0A250VG69_STROL</name>
<reference evidence="2" key="1">
    <citation type="submission" date="2017-05" db="EMBL/GenBank/DDBJ databases">
        <title>Streptomyces olivochromogenes NBRC 3561 whole genome shotgun sequence.</title>
        <authorList>
            <person name="Dohra H."/>
            <person name="Kodani S."/>
        </authorList>
    </citation>
    <scope>NUCLEOTIDE SEQUENCE [LARGE SCALE GENOMIC DNA]</scope>
    <source>
        <strain evidence="2">NBRC 3561</strain>
    </source>
</reference>
<dbReference type="Proteomes" id="UP000217446">
    <property type="component" value="Unassembled WGS sequence"/>
</dbReference>
<comment type="caution">
    <text evidence="1">The sequence shown here is derived from an EMBL/GenBank/DDBJ whole genome shotgun (WGS) entry which is preliminary data.</text>
</comment>
<dbReference type="AlphaFoldDB" id="A0A250VG69"/>
<organism evidence="1 2">
    <name type="scientific">Streptomyces olivochromogenes</name>
    <dbReference type="NCBI Taxonomy" id="1963"/>
    <lineage>
        <taxon>Bacteria</taxon>
        <taxon>Bacillati</taxon>
        <taxon>Actinomycetota</taxon>
        <taxon>Actinomycetes</taxon>
        <taxon>Kitasatosporales</taxon>
        <taxon>Streptomycetaceae</taxon>
        <taxon>Streptomyces</taxon>
    </lineage>
</organism>
<dbReference type="EMBL" id="BDQI01000009">
    <property type="protein sequence ID" value="GAX53089.1"/>
    <property type="molecule type" value="Genomic_DNA"/>
</dbReference>
<evidence type="ECO:0000313" key="1">
    <source>
        <dbReference type="EMBL" id="GAX53089.1"/>
    </source>
</evidence>
<protein>
    <submittedName>
        <fullName evidence="1">Uncharacterized protein</fullName>
    </submittedName>
</protein>